<accession>A0A5V3WES6</accession>
<dbReference type="EMBL" id="AAGFSO010000012">
    <property type="protein sequence ID" value="EBN4401871.1"/>
    <property type="molecule type" value="Genomic_DNA"/>
</dbReference>
<protein>
    <submittedName>
        <fullName evidence="1">Uncharacterized protein</fullName>
    </submittedName>
</protein>
<sequence length="151" mass="16717">MKKENRPGQQAANSDIRVSDVTLATASTQARRTPKKHRARVFMLCSGAGGWTENDILRYCHLSSGRNYASELERRLDICLERSEEANTDGIGAHLRYRFVCRGDVLRVIQLINRNAAAGGYSGLSAQAITHILTLYPDGQNVAQHTSVTCR</sequence>
<organism evidence="1">
    <name type="scientific">Salmonella enterica</name>
    <name type="common">Salmonella choleraesuis</name>
    <dbReference type="NCBI Taxonomy" id="28901"/>
    <lineage>
        <taxon>Bacteria</taxon>
        <taxon>Pseudomonadati</taxon>
        <taxon>Pseudomonadota</taxon>
        <taxon>Gammaproteobacteria</taxon>
        <taxon>Enterobacterales</taxon>
        <taxon>Enterobacteriaceae</taxon>
        <taxon>Salmonella</taxon>
    </lineage>
</organism>
<comment type="caution">
    <text evidence="1">The sequence shown here is derived from an EMBL/GenBank/DDBJ whole genome shotgun (WGS) entry which is preliminary data.</text>
</comment>
<name>A0A5V3WES6_SALER</name>
<reference evidence="1" key="1">
    <citation type="submission" date="2018-07" db="EMBL/GenBank/DDBJ databases">
        <authorList>
            <consortium name="PulseNet: The National Subtyping Network for Foodborne Disease Surveillance"/>
            <person name="Tarr C.L."/>
            <person name="Trees E."/>
            <person name="Katz L.S."/>
            <person name="Carleton-Romer H.A."/>
            <person name="Stroika S."/>
            <person name="Kucerova Z."/>
            <person name="Roache K.F."/>
            <person name="Sabol A.L."/>
            <person name="Besser J."/>
            <person name="Gerner-Smidt P."/>
        </authorList>
    </citation>
    <scope>NUCLEOTIDE SEQUENCE</scope>
    <source>
        <strain evidence="1">PNUSAS044948</strain>
    </source>
</reference>
<proteinExistence type="predicted"/>
<evidence type="ECO:0000313" key="1">
    <source>
        <dbReference type="EMBL" id="EBN4401871.1"/>
    </source>
</evidence>
<gene>
    <name evidence="1" type="ORF">DSA09_17565</name>
</gene>
<dbReference type="AlphaFoldDB" id="A0A5V3WES6"/>